<keyword evidence="2" id="KW-1185">Reference proteome</keyword>
<gene>
    <name evidence="1" type="ORF">L6452_00802</name>
</gene>
<comment type="caution">
    <text evidence="1">The sequence shown here is derived from an EMBL/GenBank/DDBJ whole genome shotgun (WGS) entry which is preliminary data.</text>
</comment>
<dbReference type="EMBL" id="CM042047">
    <property type="protein sequence ID" value="KAI3769692.1"/>
    <property type="molecule type" value="Genomic_DNA"/>
</dbReference>
<dbReference type="Proteomes" id="UP001055879">
    <property type="component" value="Linkage Group LG01"/>
</dbReference>
<evidence type="ECO:0000313" key="2">
    <source>
        <dbReference type="Proteomes" id="UP001055879"/>
    </source>
</evidence>
<name>A0ACB9FGC7_ARCLA</name>
<accession>A0ACB9FGC7</accession>
<reference evidence="2" key="1">
    <citation type="journal article" date="2022" name="Mol. Ecol. Resour.">
        <title>The genomes of chicory, endive, great burdock and yacon provide insights into Asteraceae palaeo-polyploidization history and plant inulin production.</title>
        <authorList>
            <person name="Fan W."/>
            <person name="Wang S."/>
            <person name="Wang H."/>
            <person name="Wang A."/>
            <person name="Jiang F."/>
            <person name="Liu H."/>
            <person name="Zhao H."/>
            <person name="Xu D."/>
            <person name="Zhang Y."/>
        </authorList>
    </citation>
    <scope>NUCLEOTIDE SEQUENCE [LARGE SCALE GENOMIC DNA]</scope>
    <source>
        <strain evidence="2">cv. Niubang</strain>
    </source>
</reference>
<proteinExistence type="predicted"/>
<protein>
    <submittedName>
        <fullName evidence="1">Uncharacterized protein</fullName>
    </submittedName>
</protein>
<reference evidence="1 2" key="2">
    <citation type="journal article" date="2022" name="Mol. Ecol. Resour.">
        <title>The genomes of chicory, endive, great burdock and yacon provide insights into Asteraceae paleo-polyploidization history and plant inulin production.</title>
        <authorList>
            <person name="Fan W."/>
            <person name="Wang S."/>
            <person name="Wang H."/>
            <person name="Wang A."/>
            <person name="Jiang F."/>
            <person name="Liu H."/>
            <person name="Zhao H."/>
            <person name="Xu D."/>
            <person name="Zhang Y."/>
        </authorList>
    </citation>
    <scope>NUCLEOTIDE SEQUENCE [LARGE SCALE GENOMIC DNA]</scope>
    <source>
        <strain evidence="2">cv. Niubang</strain>
    </source>
</reference>
<evidence type="ECO:0000313" key="1">
    <source>
        <dbReference type="EMBL" id="KAI3769692.1"/>
    </source>
</evidence>
<organism evidence="1 2">
    <name type="scientific">Arctium lappa</name>
    <name type="common">Greater burdock</name>
    <name type="synonym">Lappa major</name>
    <dbReference type="NCBI Taxonomy" id="4217"/>
    <lineage>
        <taxon>Eukaryota</taxon>
        <taxon>Viridiplantae</taxon>
        <taxon>Streptophyta</taxon>
        <taxon>Embryophyta</taxon>
        <taxon>Tracheophyta</taxon>
        <taxon>Spermatophyta</taxon>
        <taxon>Magnoliopsida</taxon>
        <taxon>eudicotyledons</taxon>
        <taxon>Gunneridae</taxon>
        <taxon>Pentapetalae</taxon>
        <taxon>asterids</taxon>
        <taxon>campanulids</taxon>
        <taxon>Asterales</taxon>
        <taxon>Asteraceae</taxon>
        <taxon>Carduoideae</taxon>
        <taxon>Cardueae</taxon>
        <taxon>Arctiinae</taxon>
        <taxon>Arctium</taxon>
    </lineage>
</organism>
<sequence length="89" mass="9703">MGMKSRFLRASGLQIIFQIFHSPSDCSHLSIVHGEATNHSLAARTTSLDLKLSISGLEVTPQRKQLSISPEAILLWLYATKGKDGVLLA</sequence>